<reference evidence="2 3" key="1">
    <citation type="submission" date="2024-01" db="EMBL/GenBank/DDBJ databases">
        <title>The genomes of 5 underutilized Papilionoideae crops provide insights into root nodulation and disease resistanc.</title>
        <authorList>
            <person name="Jiang F."/>
        </authorList>
    </citation>
    <scope>NUCLEOTIDE SEQUENCE [LARGE SCALE GENOMIC DNA]</scope>
    <source>
        <strain evidence="2">LVBAO_FW01</strain>
        <tissue evidence="2">Leaves</tissue>
    </source>
</reference>
<dbReference type="EMBL" id="JAYMYQ010000001">
    <property type="protein sequence ID" value="KAK7361482.1"/>
    <property type="molecule type" value="Genomic_DNA"/>
</dbReference>
<feature type="compositionally biased region" description="Polar residues" evidence="1">
    <location>
        <begin position="79"/>
        <end position="89"/>
    </location>
</feature>
<accession>A0AAN9MVI7</accession>
<sequence>MRTPMLGNYDVVLVATSCHQGKHDGLVIMFQLIASISQPCTKRGPMSALGGDSDDPPPQTESHDPLPKAFLRESPAKPPQNSGRLSKNSPDLIPPFFSKNVFFFSSILMPLFSVFSQAQRKFCLKTVS</sequence>
<gene>
    <name evidence="2" type="ORF">VNO77_03550</name>
</gene>
<protein>
    <submittedName>
        <fullName evidence="2">Uncharacterized protein</fullName>
    </submittedName>
</protein>
<comment type="caution">
    <text evidence="2">The sequence shown here is derived from an EMBL/GenBank/DDBJ whole genome shotgun (WGS) entry which is preliminary data.</text>
</comment>
<dbReference type="AlphaFoldDB" id="A0AAN9MVI7"/>
<feature type="compositionally biased region" description="Basic and acidic residues" evidence="1">
    <location>
        <begin position="61"/>
        <end position="75"/>
    </location>
</feature>
<name>A0AAN9MVI7_CANGL</name>
<organism evidence="2 3">
    <name type="scientific">Canavalia gladiata</name>
    <name type="common">Sword bean</name>
    <name type="synonym">Dolichos gladiatus</name>
    <dbReference type="NCBI Taxonomy" id="3824"/>
    <lineage>
        <taxon>Eukaryota</taxon>
        <taxon>Viridiplantae</taxon>
        <taxon>Streptophyta</taxon>
        <taxon>Embryophyta</taxon>
        <taxon>Tracheophyta</taxon>
        <taxon>Spermatophyta</taxon>
        <taxon>Magnoliopsida</taxon>
        <taxon>eudicotyledons</taxon>
        <taxon>Gunneridae</taxon>
        <taxon>Pentapetalae</taxon>
        <taxon>rosids</taxon>
        <taxon>fabids</taxon>
        <taxon>Fabales</taxon>
        <taxon>Fabaceae</taxon>
        <taxon>Papilionoideae</taxon>
        <taxon>50 kb inversion clade</taxon>
        <taxon>NPAAA clade</taxon>
        <taxon>indigoferoid/millettioid clade</taxon>
        <taxon>Phaseoleae</taxon>
        <taxon>Canavalia</taxon>
    </lineage>
</organism>
<dbReference type="Proteomes" id="UP001367508">
    <property type="component" value="Unassembled WGS sequence"/>
</dbReference>
<evidence type="ECO:0000313" key="2">
    <source>
        <dbReference type="EMBL" id="KAK7361482.1"/>
    </source>
</evidence>
<feature type="region of interest" description="Disordered" evidence="1">
    <location>
        <begin position="41"/>
        <end position="90"/>
    </location>
</feature>
<evidence type="ECO:0000256" key="1">
    <source>
        <dbReference type="SAM" id="MobiDB-lite"/>
    </source>
</evidence>
<evidence type="ECO:0000313" key="3">
    <source>
        <dbReference type="Proteomes" id="UP001367508"/>
    </source>
</evidence>
<proteinExistence type="predicted"/>
<keyword evidence="3" id="KW-1185">Reference proteome</keyword>